<dbReference type="RefSeq" id="XP_060290764.1">
    <property type="nucleotide sequence ID" value="XM_060435460.1"/>
</dbReference>
<protein>
    <recommendedName>
        <fullName evidence="4">Secreted protein</fullName>
    </recommendedName>
</protein>
<evidence type="ECO:0000313" key="3">
    <source>
        <dbReference type="Proteomes" id="UP001172101"/>
    </source>
</evidence>
<feature type="chain" id="PRO_5041248186" description="Secreted protein" evidence="1">
    <location>
        <begin position="23"/>
        <end position="89"/>
    </location>
</feature>
<feature type="signal peptide" evidence="1">
    <location>
        <begin position="1"/>
        <end position="22"/>
    </location>
</feature>
<evidence type="ECO:0000256" key="1">
    <source>
        <dbReference type="SAM" id="SignalP"/>
    </source>
</evidence>
<accession>A0AA39ZUR6</accession>
<organism evidence="2 3">
    <name type="scientific">Lasiosphaeria miniovina</name>
    <dbReference type="NCBI Taxonomy" id="1954250"/>
    <lineage>
        <taxon>Eukaryota</taxon>
        <taxon>Fungi</taxon>
        <taxon>Dikarya</taxon>
        <taxon>Ascomycota</taxon>
        <taxon>Pezizomycotina</taxon>
        <taxon>Sordariomycetes</taxon>
        <taxon>Sordariomycetidae</taxon>
        <taxon>Sordariales</taxon>
        <taxon>Lasiosphaeriaceae</taxon>
        <taxon>Lasiosphaeria</taxon>
    </lineage>
</organism>
<evidence type="ECO:0008006" key="4">
    <source>
        <dbReference type="Google" id="ProtNLM"/>
    </source>
</evidence>
<gene>
    <name evidence="2" type="ORF">B0T26DRAFT_517580</name>
</gene>
<keyword evidence="1" id="KW-0732">Signal</keyword>
<name>A0AA39ZUR6_9PEZI</name>
<proteinExistence type="predicted"/>
<sequence>MLAHPIMCIPRLVLMFLQNSPGFSVQALGDICYQCSTSASEDIMNPFCKPPKPANQAERVNQAKRAQIVQRSNSPPFAITVCQRCQLLV</sequence>
<keyword evidence="3" id="KW-1185">Reference proteome</keyword>
<dbReference type="GeneID" id="85318730"/>
<reference evidence="2" key="1">
    <citation type="submission" date="2023-06" db="EMBL/GenBank/DDBJ databases">
        <title>Genome-scale phylogeny and comparative genomics of the fungal order Sordariales.</title>
        <authorList>
            <consortium name="Lawrence Berkeley National Laboratory"/>
            <person name="Hensen N."/>
            <person name="Bonometti L."/>
            <person name="Westerberg I."/>
            <person name="Brannstrom I.O."/>
            <person name="Guillou S."/>
            <person name="Cros-Aarteil S."/>
            <person name="Calhoun S."/>
            <person name="Haridas S."/>
            <person name="Kuo A."/>
            <person name="Mondo S."/>
            <person name="Pangilinan J."/>
            <person name="Riley R."/>
            <person name="LaButti K."/>
            <person name="Andreopoulos B."/>
            <person name="Lipzen A."/>
            <person name="Chen C."/>
            <person name="Yanf M."/>
            <person name="Daum C."/>
            <person name="Ng V."/>
            <person name="Clum A."/>
            <person name="Steindorff A."/>
            <person name="Ohm R."/>
            <person name="Martin F."/>
            <person name="Silar P."/>
            <person name="Natvig D."/>
            <person name="Lalanne C."/>
            <person name="Gautier V."/>
            <person name="Ament-velasquez S.L."/>
            <person name="Kruys A."/>
            <person name="Hutchinson M.I."/>
            <person name="Powell A.J."/>
            <person name="Barry K."/>
            <person name="Miller A.N."/>
            <person name="Grigoriev I.V."/>
            <person name="Debuchy R."/>
            <person name="Gladieux P."/>
            <person name="Thoren M.H."/>
            <person name="Johannesson H."/>
        </authorList>
    </citation>
    <scope>NUCLEOTIDE SEQUENCE</scope>
    <source>
        <strain evidence="2">SMH2392-1A</strain>
    </source>
</reference>
<comment type="caution">
    <text evidence="2">The sequence shown here is derived from an EMBL/GenBank/DDBJ whole genome shotgun (WGS) entry which is preliminary data.</text>
</comment>
<dbReference type="EMBL" id="JAUIRO010000008">
    <property type="protein sequence ID" value="KAK0703905.1"/>
    <property type="molecule type" value="Genomic_DNA"/>
</dbReference>
<dbReference type="AlphaFoldDB" id="A0AA39ZUR6"/>
<evidence type="ECO:0000313" key="2">
    <source>
        <dbReference type="EMBL" id="KAK0703905.1"/>
    </source>
</evidence>
<dbReference type="Proteomes" id="UP001172101">
    <property type="component" value="Unassembled WGS sequence"/>
</dbReference>